<name>A0A6L5QFG6_9BURK</name>
<dbReference type="EMBL" id="WKJM01000008">
    <property type="protein sequence ID" value="MRX08465.1"/>
    <property type="molecule type" value="Genomic_DNA"/>
</dbReference>
<organism evidence="1 2">
    <name type="scientific">Duganella alba</name>
    <dbReference type="NCBI Taxonomy" id="2666081"/>
    <lineage>
        <taxon>Bacteria</taxon>
        <taxon>Pseudomonadati</taxon>
        <taxon>Pseudomonadota</taxon>
        <taxon>Betaproteobacteria</taxon>
        <taxon>Burkholderiales</taxon>
        <taxon>Oxalobacteraceae</taxon>
        <taxon>Telluria group</taxon>
        <taxon>Duganella</taxon>
    </lineage>
</organism>
<comment type="caution">
    <text evidence="1">The sequence shown here is derived from an EMBL/GenBank/DDBJ whole genome shotgun (WGS) entry which is preliminary data.</text>
</comment>
<sequence length="291" mass="31891">MKQIRVPGLIDVIKLDNPHDILQLTSSDMVDRQFQPGGPLLNRLMLGGILRTLSWRGQRFPTMRARAADSRATAQDQLWQRLNAQAPQLRGGPERLEPLANWLRGKNEGVHVGQLLQQVIGDAVVPGYVASPESWAAAMTMAMALAPGNTLTKLRWMLSGRVRRAKTLLAHLANNDTSAMHATGVAIHNIVKGMQQMRAIYQSEPATDAATAARRCLFAPAAVLRQAASEGSISGCPFSRRTLLVLELEKARQAANDEAMVFLAQTWSRCPADGWVPALFEGVWKRASPPH</sequence>
<proteinExistence type="predicted"/>
<dbReference type="Proteomes" id="UP000481037">
    <property type="component" value="Unassembled WGS sequence"/>
</dbReference>
<dbReference type="AlphaFoldDB" id="A0A6L5QFG6"/>
<evidence type="ECO:0000313" key="2">
    <source>
        <dbReference type="Proteomes" id="UP000481037"/>
    </source>
</evidence>
<gene>
    <name evidence="1" type="ORF">GJ697_11515</name>
</gene>
<dbReference type="RefSeq" id="WP_154365169.1">
    <property type="nucleotide sequence ID" value="NZ_WKJM01000008.1"/>
</dbReference>
<protein>
    <submittedName>
        <fullName evidence="1">Uncharacterized protein</fullName>
    </submittedName>
</protein>
<evidence type="ECO:0000313" key="1">
    <source>
        <dbReference type="EMBL" id="MRX08465.1"/>
    </source>
</evidence>
<keyword evidence="2" id="KW-1185">Reference proteome</keyword>
<accession>A0A6L5QFG6</accession>
<reference evidence="1 2" key="1">
    <citation type="submission" date="2019-11" db="EMBL/GenBank/DDBJ databases">
        <title>Novel species isolated from a subtropical stream in China.</title>
        <authorList>
            <person name="Lu H."/>
        </authorList>
    </citation>
    <scope>NUCLEOTIDE SEQUENCE [LARGE SCALE GENOMIC DNA]</scope>
    <source>
        <strain evidence="1 2">FT25W</strain>
    </source>
</reference>